<feature type="signal peptide" evidence="3">
    <location>
        <begin position="1"/>
        <end position="21"/>
    </location>
</feature>
<evidence type="ECO:0000259" key="4">
    <source>
        <dbReference type="SMART" id="SM00560"/>
    </source>
</evidence>
<dbReference type="EMBL" id="JAWDES010000001">
    <property type="protein sequence ID" value="MDU0258546.1"/>
    <property type="molecule type" value="Genomic_DNA"/>
</dbReference>
<dbReference type="Gene3D" id="2.60.120.200">
    <property type="match status" value="1"/>
</dbReference>
<keyword evidence="1 3" id="KW-0732">Signal</keyword>
<feature type="domain" description="LamG-like jellyroll fold" evidence="4">
    <location>
        <begin position="187"/>
        <end position="327"/>
    </location>
</feature>
<dbReference type="PROSITE" id="PS51257">
    <property type="entry name" value="PROKAR_LIPOPROTEIN"/>
    <property type="match status" value="1"/>
</dbReference>
<evidence type="ECO:0000256" key="1">
    <source>
        <dbReference type="ARBA" id="ARBA00022729"/>
    </source>
</evidence>
<dbReference type="SUPFAM" id="SSF49899">
    <property type="entry name" value="Concanavalin A-like lectins/glucanases"/>
    <property type="match status" value="1"/>
</dbReference>
<evidence type="ECO:0000313" key="8">
    <source>
        <dbReference type="Proteomes" id="UP000324870"/>
    </source>
</evidence>
<evidence type="ECO:0000313" key="6">
    <source>
        <dbReference type="EMBL" id="KAA3158374.1"/>
    </source>
</evidence>
<dbReference type="Proteomes" id="UP001055105">
    <property type="component" value="Unassembled WGS sequence"/>
</dbReference>
<dbReference type="AlphaFoldDB" id="A0A5B5VLI5"/>
<dbReference type="Gene3D" id="2.60.40.1740">
    <property type="entry name" value="hypothetical protein (bacova_03559)"/>
    <property type="match status" value="1"/>
</dbReference>
<evidence type="ECO:0000256" key="3">
    <source>
        <dbReference type="SAM" id="SignalP"/>
    </source>
</evidence>
<reference evidence="6 8" key="1">
    <citation type="journal article" date="2019" name="Nat. Med.">
        <title>A library of human gut bacterial isolates paired with longitudinal multiomics data enables mechanistic microbiome research.</title>
        <authorList>
            <person name="Poyet M."/>
            <person name="Groussin M."/>
            <person name="Gibbons S.M."/>
            <person name="Avila-Pacheco J."/>
            <person name="Jiang X."/>
            <person name="Kearney S.M."/>
            <person name="Perrotta A.R."/>
            <person name="Berdy B."/>
            <person name="Zhao S."/>
            <person name="Lieberman T.D."/>
            <person name="Swanson P.K."/>
            <person name="Smith M."/>
            <person name="Roesemann S."/>
            <person name="Alexander J.E."/>
            <person name="Rich S.A."/>
            <person name="Livny J."/>
            <person name="Vlamakis H."/>
            <person name="Clish C."/>
            <person name="Bullock K."/>
            <person name="Deik A."/>
            <person name="Scott J."/>
            <person name="Pierce K.A."/>
            <person name="Xavier R.J."/>
            <person name="Alm E.J."/>
        </authorList>
    </citation>
    <scope>NUCLEOTIDE SEQUENCE [LARGE SCALE GENOMIC DNA]</scope>
    <source>
        <strain evidence="6 8">BIOML-A1</strain>
    </source>
</reference>
<dbReference type="Pfam" id="PF08522">
    <property type="entry name" value="BT_3987-like_N"/>
    <property type="match status" value="1"/>
</dbReference>
<dbReference type="Pfam" id="PF13385">
    <property type="entry name" value="Laminin_G_3"/>
    <property type="match status" value="1"/>
</dbReference>
<accession>A0A5B5VLI5</accession>
<dbReference type="InterPro" id="IPR013728">
    <property type="entry name" value="BT_3987-like_N"/>
</dbReference>
<evidence type="ECO:0000313" key="5">
    <source>
        <dbReference type="EMBL" id="GKI18063.1"/>
    </source>
</evidence>
<sequence>MKNSIKTAVLGLAALVSGFSACNDADYDTLGVHAFVSESASNKSTKVTITELGADAEITACLSEAATKDVKLKFVVDSEVLDRYNQKQASSFLVLPEEVYEMDSEVTIKAGEFSAPATKIHIKPLPKEYVGESYALPLRLVSADGSVPVTSVTSTYVITTEAIVVSSLPMFVGGAGLAADGFPLTLPQFTVEVRFQVSNTANRNRAVFTNGGSVLLRFEDPQNDTSDHKAHSLVQFQGDGWYLNPSLSFTPNKWQHLALTYDGTKVTLYVNGTFAGSKEGVCDPNFGSANWFGGDAGGGHGTGDSWWSGCKILMSEARIWSVCRTEAQVQNNMTTTSAKSQGLEAYWRFNEGEGNTFEDCTGNGHTLKTSKTPTWVAGIKSTDTETPWP</sequence>
<dbReference type="InterPro" id="IPR013320">
    <property type="entry name" value="ConA-like_dom_sf"/>
</dbReference>
<proteinExistence type="predicted"/>
<evidence type="ECO:0000313" key="7">
    <source>
        <dbReference type="EMBL" id="MDU0258546.1"/>
    </source>
</evidence>
<comment type="caution">
    <text evidence="7">The sequence shown here is derived from an EMBL/GenBank/DDBJ whole genome shotgun (WGS) entry which is preliminary data.</text>
</comment>
<feature type="chain" id="PRO_5044618547" evidence="3">
    <location>
        <begin position="22"/>
        <end position="389"/>
    </location>
</feature>
<dbReference type="Proteomes" id="UP001181347">
    <property type="component" value="Unassembled WGS sequence"/>
</dbReference>
<dbReference type="InterPro" id="IPR006558">
    <property type="entry name" value="LamG-like"/>
</dbReference>
<evidence type="ECO:0000313" key="9">
    <source>
        <dbReference type="Proteomes" id="UP001181347"/>
    </source>
</evidence>
<gene>
    <name evidence="5" type="ORF">CE91St16_09710</name>
    <name evidence="6" type="ORF">F2A26_11490</name>
    <name evidence="7" type="ORF">RVH17_00175</name>
</gene>
<dbReference type="Proteomes" id="UP000324870">
    <property type="component" value="Unassembled WGS sequence"/>
</dbReference>
<reference evidence="7" key="3">
    <citation type="submission" date="2023-10" db="EMBL/GenBank/DDBJ databases">
        <title>Genome Sequence of the Bacteria from From Gut Wall in Crohn's Disease.</title>
        <authorList>
            <person name="Rodriguez-Palacios A."/>
        </authorList>
    </citation>
    <scope>NUCLEOTIDE SEQUENCE</scope>
    <source>
        <strain evidence="7">CavFT-hAR58</strain>
    </source>
</reference>
<dbReference type="EMBL" id="VVND01000018">
    <property type="protein sequence ID" value="KAA3158374.1"/>
    <property type="molecule type" value="Genomic_DNA"/>
</dbReference>
<protein>
    <submittedName>
        <fullName evidence="7">DUF1735 and LamG domain-containing protein</fullName>
    </submittedName>
    <submittedName>
        <fullName evidence="6">DUF1735 domain-containing protein</fullName>
    </submittedName>
    <submittedName>
        <fullName evidence="5">Phospholipase</fullName>
    </submittedName>
</protein>
<dbReference type="SMART" id="SM00560">
    <property type="entry name" value="LamGL"/>
    <property type="match status" value="1"/>
</dbReference>
<dbReference type="OMA" id="ARIWSVC"/>
<organism evidence="7 9">
    <name type="scientific">Alistipes finegoldii</name>
    <dbReference type="NCBI Taxonomy" id="214856"/>
    <lineage>
        <taxon>Bacteria</taxon>
        <taxon>Pseudomonadati</taxon>
        <taxon>Bacteroidota</taxon>
        <taxon>Bacteroidia</taxon>
        <taxon>Bacteroidales</taxon>
        <taxon>Rikenellaceae</taxon>
        <taxon>Alistipes</taxon>
    </lineage>
</organism>
<dbReference type="EMBL" id="BQOL01000001">
    <property type="protein sequence ID" value="GKI18063.1"/>
    <property type="molecule type" value="Genomic_DNA"/>
</dbReference>
<dbReference type="RefSeq" id="WP_014775076.1">
    <property type="nucleotide sequence ID" value="NZ_AP025581.1"/>
</dbReference>
<keyword evidence="8" id="KW-1185">Reference proteome</keyword>
<name>A0A5B5VLI5_9BACT</name>
<dbReference type="GO" id="GO:0004553">
    <property type="term" value="F:hydrolase activity, hydrolyzing O-glycosyl compounds"/>
    <property type="evidence" value="ECO:0007669"/>
    <property type="project" value="UniProtKB-ARBA"/>
</dbReference>
<reference evidence="5" key="2">
    <citation type="submission" date="2022-01" db="EMBL/GenBank/DDBJ databases">
        <title>Novel bile acid biosynthetic pathways are enriched in the microbiome of centenarians.</title>
        <authorList>
            <person name="Sato Y."/>
            <person name="Atarashi K."/>
            <person name="Plichta R.D."/>
            <person name="Arai Y."/>
            <person name="Sasajima S."/>
            <person name="Kearney M.S."/>
            <person name="Suda W."/>
            <person name="Takeshita K."/>
            <person name="Sasaki T."/>
            <person name="Okamoto S."/>
            <person name="Skelly N.A."/>
            <person name="Okamura Y."/>
            <person name="Vlamakis H."/>
            <person name="Li Y."/>
            <person name="Tanoue T."/>
            <person name="Takei H."/>
            <person name="Nittono H."/>
            <person name="Narushima S."/>
            <person name="Irie J."/>
            <person name="Itoh H."/>
            <person name="Moriya K."/>
            <person name="Sugiura Y."/>
            <person name="Suematsu M."/>
            <person name="Moritoki N."/>
            <person name="Shibata S."/>
            <person name="Littman R.D."/>
            <person name="Fischbach A.M."/>
            <person name="Uwamino Y."/>
            <person name="Inoue T."/>
            <person name="Honda A."/>
            <person name="Hattori M."/>
            <person name="Murai T."/>
            <person name="Xavier J.R."/>
            <person name="Hirose N."/>
            <person name="Honda K."/>
        </authorList>
    </citation>
    <scope>NUCLEOTIDE SEQUENCE</scope>
    <source>
        <strain evidence="5">CE91-St16</strain>
    </source>
</reference>
<evidence type="ECO:0000256" key="2">
    <source>
        <dbReference type="ARBA" id="ARBA00023157"/>
    </source>
</evidence>
<keyword evidence="2" id="KW-1015">Disulfide bond</keyword>
<dbReference type="GO" id="GO:0005975">
    <property type="term" value="P:carbohydrate metabolic process"/>
    <property type="evidence" value="ECO:0007669"/>
    <property type="project" value="UniProtKB-ARBA"/>
</dbReference>